<name>A0AAV6EDG6_CAMHY</name>
<sequence>MNINDDKKADAYLKAKVVKLWLKARDRKVKIDAFLSYININKMYDKKVSKGQIYDWARRYANGGIKGLVDERGGNRDGAVNSKLAGVGKADWRADFANEYVEIDATTLDLFAKKIRLDLASAIWKINKEAFRDFDECMARVEEKFSKILLN</sequence>
<dbReference type="RefSeq" id="WP_112000735.1">
    <property type="nucleotide sequence ID" value="NZ_CP053828.1"/>
</dbReference>
<organism evidence="1 2">
    <name type="scientific">Campylobacter hyointestinalis subsp. lawsonii</name>
    <dbReference type="NCBI Taxonomy" id="91353"/>
    <lineage>
        <taxon>Bacteria</taxon>
        <taxon>Pseudomonadati</taxon>
        <taxon>Campylobacterota</taxon>
        <taxon>Epsilonproteobacteria</taxon>
        <taxon>Campylobacterales</taxon>
        <taxon>Campylobacteraceae</taxon>
        <taxon>Campylobacter</taxon>
    </lineage>
</organism>
<comment type="caution">
    <text evidence="1">The sequence shown here is derived from an EMBL/GenBank/DDBJ whole genome shotgun (WGS) entry which is preliminary data.</text>
</comment>
<proteinExistence type="predicted"/>
<gene>
    <name evidence="1" type="ORF">F7P66_08850</name>
</gene>
<dbReference type="EMBL" id="VZON01000011">
    <property type="protein sequence ID" value="KAB0611067.1"/>
    <property type="molecule type" value="Genomic_DNA"/>
</dbReference>
<evidence type="ECO:0000313" key="2">
    <source>
        <dbReference type="Proteomes" id="UP000423641"/>
    </source>
</evidence>
<evidence type="ECO:0000313" key="1">
    <source>
        <dbReference type="EMBL" id="KAB0611067.1"/>
    </source>
</evidence>
<accession>A0AAV6EDG6</accession>
<dbReference type="GeneID" id="56509809"/>
<protein>
    <submittedName>
        <fullName evidence="1">Helix-turn-helix domain-containing protein</fullName>
    </submittedName>
</protein>
<dbReference type="Proteomes" id="UP000423641">
    <property type="component" value="Unassembled WGS sequence"/>
</dbReference>
<reference evidence="1 2" key="1">
    <citation type="submission" date="2019-09" db="EMBL/GenBank/DDBJ databases">
        <title>Draft genome sequences of 48 bacterial type strains from the CCUG.</title>
        <authorList>
            <person name="Tunovic T."/>
            <person name="Pineiro-Iglesias B."/>
            <person name="Unosson C."/>
            <person name="Inganas E."/>
            <person name="Ohlen M."/>
            <person name="Cardew S."/>
            <person name="Jensie-Markopoulos S."/>
            <person name="Salva-Serra F."/>
            <person name="Jaen-Luchoro D."/>
            <person name="Karlsson R."/>
            <person name="Svensson-Stadler L."/>
            <person name="Chun J."/>
            <person name="Moore E."/>
        </authorList>
    </citation>
    <scope>NUCLEOTIDE SEQUENCE [LARGE SCALE GENOMIC DNA]</scope>
    <source>
        <strain evidence="1 2">CCUG 34538</strain>
    </source>
</reference>
<dbReference type="AlphaFoldDB" id="A0AAV6EDG6"/>